<dbReference type="SUPFAM" id="SSF142019">
    <property type="entry name" value="Nqo1 FMN-binding domain-like"/>
    <property type="match status" value="1"/>
</dbReference>
<gene>
    <name evidence="7" type="ORF">CSW40_03700</name>
</gene>
<dbReference type="GO" id="GO:0051539">
    <property type="term" value="F:4 iron, 4 sulfur cluster binding"/>
    <property type="evidence" value="ECO:0007669"/>
    <property type="project" value="UniProtKB-KW"/>
</dbReference>
<feature type="region of interest" description="Disordered" evidence="5">
    <location>
        <begin position="72"/>
        <end position="97"/>
    </location>
</feature>
<sequence>MLELDQYEALGGLVFLRRVLKNLLAPEAILEAVEEAGLLGRGGAAFPAHIKMRAVARGESPRYLVVNADESEPGNFKACPSSSSRTSWKTRPPPLPT</sequence>
<keyword evidence="1" id="KW-0004">4Fe-4S</keyword>
<dbReference type="Proteomes" id="UP000286712">
    <property type="component" value="Unassembled WGS sequence"/>
</dbReference>
<keyword evidence="2" id="KW-0479">Metal-binding</keyword>
<dbReference type="PANTHER" id="PTHR43578">
    <property type="entry name" value="NADH-QUINONE OXIDOREDUCTASE SUBUNIT F"/>
    <property type="match status" value="1"/>
</dbReference>
<evidence type="ECO:0000313" key="7">
    <source>
        <dbReference type="EMBL" id="RTH27116.1"/>
    </source>
</evidence>
<organism evidence="7 8">
    <name type="scientific">Thermus scotoductus</name>
    <dbReference type="NCBI Taxonomy" id="37636"/>
    <lineage>
        <taxon>Bacteria</taxon>
        <taxon>Thermotogati</taxon>
        <taxon>Deinococcota</taxon>
        <taxon>Deinococci</taxon>
        <taxon>Thermales</taxon>
        <taxon>Thermaceae</taxon>
        <taxon>Thermus</taxon>
    </lineage>
</organism>
<evidence type="ECO:0000256" key="3">
    <source>
        <dbReference type="ARBA" id="ARBA00023004"/>
    </source>
</evidence>
<dbReference type="GO" id="GO:0046872">
    <property type="term" value="F:metal ion binding"/>
    <property type="evidence" value="ECO:0007669"/>
    <property type="project" value="UniProtKB-KW"/>
</dbReference>
<comment type="caution">
    <text evidence="7">The sequence shown here is derived from an EMBL/GenBank/DDBJ whole genome shotgun (WGS) entry which is preliminary data.</text>
</comment>
<dbReference type="Gene3D" id="3.40.50.11540">
    <property type="entry name" value="NADH-ubiquinone oxidoreductase 51kDa subunit"/>
    <property type="match status" value="1"/>
</dbReference>
<keyword evidence="3" id="KW-0408">Iron</keyword>
<dbReference type="InterPro" id="IPR037225">
    <property type="entry name" value="Nuo51_FMN-bd_sf"/>
</dbReference>
<evidence type="ECO:0000259" key="6">
    <source>
        <dbReference type="Pfam" id="PF01512"/>
    </source>
</evidence>
<dbReference type="AlphaFoldDB" id="A0A430S127"/>
<evidence type="ECO:0000256" key="1">
    <source>
        <dbReference type="ARBA" id="ARBA00022485"/>
    </source>
</evidence>
<evidence type="ECO:0000256" key="4">
    <source>
        <dbReference type="ARBA" id="ARBA00023014"/>
    </source>
</evidence>
<dbReference type="EMBL" id="PELW01000077">
    <property type="protein sequence ID" value="RTH27116.1"/>
    <property type="molecule type" value="Genomic_DNA"/>
</dbReference>
<dbReference type="Pfam" id="PF01512">
    <property type="entry name" value="Complex1_51K"/>
    <property type="match status" value="1"/>
</dbReference>
<reference evidence="7 8" key="1">
    <citation type="journal article" date="2019" name="Extremophiles">
        <title>Biogeography of thermophiles and predominance of Thermus scotoductus in domestic water heaters.</title>
        <authorList>
            <person name="Wilpiszeski R.L."/>
            <person name="Zhang Z."/>
            <person name="House C.H."/>
        </authorList>
    </citation>
    <scope>NUCLEOTIDE SEQUENCE [LARGE SCALE GENOMIC DNA]</scope>
    <source>
        <strain evidence="7 8">27_S27</strain>
    </source>
</reference>
<evidence type="ECO:0000313" key="8">
    <source>
        <dbReference type="Proteomes" id="UP000286712"/>
    </source>
</evidence>
<dbReference type="InterPro" id="IPR011538">
    <property type="entry name" value="Nuo51_FMN-bd"/>
</dbReference>
<proteinExistence type="predicted"/>
<evidence type="ECO:0000256" key="5">
    <source>
        <dbReference type="SAM" id="MobiDB-lite"/>
    </source>
</evidence>
<name>A0A430S127_THESC</name>
<accession>A0A430S127</accession>
<feature type="compositionally biased region" description="Polar residues" evidence="5">
    <location>
        <begin position="80"/>
        <end position="89"/>
    </location>
</feature>
<protein>
    <recommendedName>
        <fullName evidence="6">NADH-ubiquinone oxidoreductase 51kDa subunit FMN-binding domain-containing protein</fullName>
    </recommendedName>
</protein>
<evidence type="ECO:0000256" key="2">
    <source>
        <dbReference type="ARBA" id="ARBA00022723"/>
    </source>
</evidence>
<feature type="domain" description="NADH-ubiquinone oxidoreductase 51kDa subunit FMN-binding" evidence="6">
    <location>
        <begin position="33"/>
        <end position="77"/>
    </location>
</feature>
<keyword evidence="4" id="KW-0411">Iron-sulfur</keyword>
<dbReference type="PANTHER" id="PTHR43578:SF3">
    <property type="entry name" value="NADH-QUINONE OXIDOREDUCTASE SUBUNIT F"/>
    <property type="match status" value="1"/>
</dbReference>